<proteinExistence type="predicted"/>
<dbReference type="AlphaFoldDB" id="A0A5C6T9Z0"/>
<evidence type="ECO:0000313" key="1">
    <source>
        <dbReference type="EMBL" id="TXC07074.1"/>
    </source>
</evidence>
<sequence>MGVLTIHQQNKQIEQATQIFEDVTNTSNEWRPYLIVHVEERLQPGFLGSCYQGFNSTAKAWTASEWDGDSGAVSILQEANELKKKVSEELYQLNRAIV</sequence>
<name>A0A5C6T9Z0_FUSOC</name>
<reference evidence="1 2" key="1">
    <citation type="submission" date="2019-07" db="EMBL/GenBank/DDBJ databases">
        <title>The First High-Quality Draft Genome Sequence of the Causal Agent of the Current Panama Disease Epidemic.</title>
        <authorList>
            <person name="Warmington R.J."/>
            <person name="Kay W."/>
            <person name="Jeffries A."/>
            <person name="Bebber D."/>
            <person name="Moore K."/>
            <person name="Studholme D.J."/>
        </authorList>
    </citation>
    <scope>NUCLEOTIDE SEQUENCE [LARGE SCALE GENOMIC DNA]</scope>
    <source>
        <strain evidence="1 2">TR4</strain>
    </source>
</reference>
<accession>A0A5C6T9Z0</accession>
<gene>
    <name evidence="1" type="ORF">FocTR4_00003940</name>
</gene>
<evidence type="ECO:0000313" key="2">
    <source>
        <dbReference type="Proteomes" id="UP000321331"/>
    </source>
</evidence>
<protein>
    <submittedName>
        <fullName evidence="1">Uncharacterized protein</fullName>
    </submittedName>
</protein>
<dbReference type="Proteomes" id="UP000321331">
    <property type="component" value="Unassembled WGS sequence"/>
</dbReference>
<organism evidence="1 2">
    <name type="scientific">Fusarium oxysporum f. sp. cubense</name>
    <dbReference type="NCBI Taxonomy" id="61366"/>
    <lineage>
        <taxon>Eukaryota</taxon>
        <taxon>Fungi</taxon>
        <taxon>Dikarya</taxon>
        <taxon>Ascomycota</taxon>
        <taxon>Pezizomycotina</taxon>
        <taxon>Sordariomycetes</taxon>
        <taxon>Hypocreomycetidae</taxon>
        <taxon>Hypocreales</taxon>
        <taxon>Nectriaceae</taxon>
        <taxon>Fusarium</taxon>
        <taxon>Fusarium oxysporum species complex</taxon>
    </lineage>
</organism>
<dbReference type="EMBL" id="VMNF01000005">
    <property type="protein sequence ID" value="TXC07074.1"/>
    <property type="molecule type" value="Genomic_DNA"/>
</dbReference>
<comment type="caution">
    <text evidence="1">The sequence shown here is derived from an EMBL/GenBank/DDBJ whole genome shotgun (WGS) entry which is preliminary data.</text>
</comment>